<feature type="region of interest" description="Disordered" evidence="3">
    <location>
        <begin position="354"/>
        <end position="385"/>
    </location>
</feature>
<dbReference type="PANTHER" id="PTHR46457">
    <property type="entry name" value="DNA REPAIR PROTEIN RAD51 HOMOLOG 4"/>
    <property type="match status" value="1"/>
</dbReference>
<feature type="compositionally biased region" description="Pro residues" evidence="3">
    <location>
        <begin position="184"/>
        <end position="195"/>
    </location>
</feature>
<dbReference type="GO" id="GO:0003697">
    <property type="term" value="F:single-stranded DNA binding"/>
    <property type="evidence" value="ECO:0007669"/>
    <property type="project" value="TreeGrafter"/>
</dbReference>
<evidence type="ECO:0000256" key="3">
    <source>
        <dbReference type="SAM" id="MobiDB-lite"/>
    </source>
</evidence>
<dbReference type="InterPro" id="IPR027417">
    <property type="entry name" value="P-loop_NTPase"/>
</dbReference>
<keyword evidence="5" id="KW-1185">Reference proteome</keyword>
<evidence type="ECO:0000313" key="5">
    <source>
        <dbReference type="Proteomes" id="UP000696280"/>
    </source>
</evidence>
<dbReference type="InterPro" id="IPR051988">
    <property type="entry name" value="HRR_RAD51_Paralog"/>
</dbReference>
<feature type="non-terminal residue" evidence="4">
    <location>
        <position position="1"/>
    </location>
</feature>
<dbReference type="AlphaFoldDB" id="A0A9N9L3Q8"/>
<feature type="compositionally biased region" description="Polar residues" evidence="3">
    <location>
        <begin position="198"/>
        <end position="212"/>
    </location>
</feature>
<comment type="subcellular location">
    <subcellularLocation>
        <location evidence="1">Nucleus</location>
    </subcellularLocation>
</comment>
<dbReference type="Gene3D" id="3.40.50.300">
    <property type="entry name" value="P-loop containing nucleotide triphosphate hydrolases"/>
    <property type="match status" value="1"/>
</dbReference>
<reference evidence="4" key="1">
    <citation type="submission" date="2021-07" db="EMBL/GenBank/DDBJ databases">
        <authorList>
            <person name="Durling M."/>
        </authorList>
    </citation>
    <scope>NUCLEOTIDE SEQUENCE</scope>
</reference>
<comment type="caution">
    <text evidence="4">The sequence shown here is derived from an EMBL/GenBank/DDBJ whole genome shotgun (WGS) entry which is preliminary data.</text>
</comment>
<dbReference type="GO" id="GO:0000723">
    <property type="term" value="P:telomere maintenance"/>
    <property type="evidence" value="ECO:0007669"/>
    <property type="project" value="TreeGrafter"/>
</dbReference>
<dbReference type="GO" id="GO:0007131">
    <property type="term" value="P:reciprocal meiotic recombination"/>
    <property type="evidence" value="ECO:0007669"/>
    <property type="project" value="TreeGrafter"/>
</dbReference>
<evidence type="ECO:0000256" key="2">
    <source>
        <dbReference type="ARBA" id="ARBA00023242"/>
    </source>
</evidence>
<dbReference type="GO" id="GO:0008094">
    <property type="term" value="F:ATP-dependent activity, acting on DNA"/>
    <property type="evidence" value="ECO:0007669"/>
    <property type="project" value="TreeGrafter"/>
</dbReference>
<dbReference type="Proteomes" id="UP000696280">
    <property type="component" value="Unassembled WGS sequence"/>
</dbReference>
<feature type="region of interest" description="Disordered" evidence="3">
    <location>
        <begin position="1"/>
        <end position="20"/>
    </location>
</feature>
<sequence>MSHLNHSPINPTTPPEPTKPITADLLLTLELQQHQRFGGPNQERQRVSTGCEVLDTLFDGGESVERGRGVERGSVVGVSAEGREGVLLSLNLLVSLLIPHLLTSKTHPPIAQIIDTTGSFPLPLLAQVLHARISSHLSLQSPSESSSATEQELHTHVQRALERISISRVFDIAGLWEVLREINDPPPTPPTPTPPAAGQSSPDWGSNLSSASAPVDDDEKENEKEDVPSKSFSTGNEGEKPGEEEGIQILIIHTLTPLINDLLARREKSEAHTLLTTLSTTLHTLTKTTNILTLLHNTTVPTSSSSSSSSSIQPLFPTPLKPALGQIFTPFPTLHILFSTLPLTRRDAEILYSSSDHTHPLPHNPHPKTTSHSNPTPAPDETTKQEEEIKYCFVLEILQDSMPARPPYTKGFGEREGKWRAVC</sequence>
<dbReference type="GO" id="GO:0000400">
    <property type="term" value="F:four-way junction DNA binding"/>
    <property type="evidence" value="ECO:0007669"/>
    <property type="project" value="TreeGrafter"/>
</dbReference>
<proteinExistence type="predicted"/>
<evidence type="ECO:0000256" key="1">
    <source>
        <dbReference type="ARBA" id="ARBA00004123"/>
    </source>
</evidence>
<keyword evidence="2" id="KW-0539">Nucleus</keyword>
<gene>
    <name evidence="4" type="ORF">HYFRA_00000380</name>
</gene>
<protein>
    <submittedName>
        <fullName evidence="4">Uncharacterized protein</fullName>
    </submittedName>
</protein>
<dbReference type="GO" id="GO:0005815">
    <property type="term" value="C:microtubule organizing center"/>
    <property type="evidence" value="ECO:0007669"/>
    <property type="project" value="TreeGrafter"/>
</dbReference>
<accession>A0A9N9L3Q8</accession>
<dbReference type="GO" id="GO:0000724">
    <property type="term" value="P:double-strand break repair via homologous recombination"/>
    <property type="evidence" value="ECO:0007669"/>
    <property type="project" value="TreeGrafter"/>
</dbReference>
<feature type="region of interest" description="Disordered" evidence="3">
    <location>
        <begin position="181"/>
        <end position="242"/>
    </location>
</feature>
<dbReference type="EMBL" id="CAJVRL010000081">
    <property type="protein sequence ID" value="CAG8958036.1"/>
    <property type="molecule type" value="Genomic_DNA"/>
</dbReference>
<dbReference type="GO" id="GO:0042148">
    <property type="term" value="P:DNA strand invasion"/>
    <property type="evidence" value="ECO:0007669"/>
    <property type="project" value="TreeGrafter"/>
</dbReference>
<dbReference type="GO" id="GO:0005657">
    <property type="term" value="C:replication fork"/>
    <property type="evidence" value="ECO:0007669"/>
    <property type="project" value="TreeGrafter"/>
</dbReference>
<evidence type="ECO:0000313" key="4">
    <source>
        <dbReference type="EMBL" id="CAG8958036.1"/>
    </source>
</evidence>
<dbReference type="PANTHER" id="PTHR46457:SF1">
    <property type="entry name" value="DNA REPAIR PROTEIN RAD51 HOMOLOG 4"/>
    <property type="match status" value="1"/>
</dbReference>
<organism evidence="4 5">
    <name type="scientific">Hymenoscyphus fraxineus</name>
    <dbReference type="NCBI Taxonomy" id="746836"/>
    <lineage>
        <taxon>Eukaryota</taxon>
        <taxon>Fungi</taxon>
        <taxon>Dikarya</taxon>
        <taxon>Ascomycota</taxon>
        <taxon>Pezizomycotina</taxon>
        <taxon>Leotiomycetes</taxon>
        <taxon>Helotiales</taxon>
        <taxon>Helotiaceae</taxon>
        <taxon>Hymenoscyphus</taxon>
    </lineage>
</organism>
<dbReference type="OrthoDB" id="336321at2759"/>
<name>A0A9N9L3Q8_9HELO</name>
<dbReference type="GO" id="GO:0033063">
    <property type="term" value="C:Rad51B-Rad51C-Rad51D-XRCC2 complex"/>
    <property type="evidence" value="ECO:0007669"/>
    <property type="project" value="TreeGrafter"/>
</dbReference>